<sequence length="378" mass="40726">MLHFPSANSAAHRPSPRDVAKLSELLDDDVWAFSNCRVDAPGRPVAEVDWFFYNARHGTLMVSEWKGFPQRVVSAADTGARWELEGGLMVANPVEQVSRQLDAVRAALRIAILPEHFPGFDPVQLRLMQSVYSPQVDERTVIERIRWGRVYGSLPDLAAVLSAATSPAPLVLPDGGTQLGLAAALCALFRTKLPADVKAKLQGSKQSENASRAQRISAIHRQIAALHEELADLMLAGTPLDDHEAQRPAAPTLAPAPAPAKAATPPAATAQAPGLTEQQRMQAHLDRTFKGVNGSKDAAAKALERAWRSVLNDPHLHGDTGISVSMFGAVGAPLVKQHHGSLPKVLGMQLRKWCVLQARAVGMNPLDVPGQPSNIRVR</sequence>
<feature type="compositionally biased region" description="Low complexity" evidence="1">
    <location>
        <begin position="248"/>
        <end position="273"/>
    </location>
</feature>
<feature type="region of interest" description="Disordered" evidence="1">
    <location>
        <begin position="242"/>
        <end position="279"/>
    </location>
</feature>
<protein>
    <recommendedName>
        <fullName evidence="4">NERD domain-containing protein</fullName>
    </recommendedName>
</protein>
<dbReference type="EMBL" id="SMZQ01000010">
    <property type="protein sequence ID" value="TDL33729.1"/>
    <property type="molecule type" value="Genomic_DNA"/>
</dbReference>
<evidence type="ECO:0000256" key="1">
    <source>
        <dbReference type="SAM" id="MobiDB-lite"/>
    </source>
</evidence>
<comment type="caution">
    <text evidence="2">The sequence shown here is derived from an EMBL/GenBank/DDBJ whole genome shotgun (WGS) entry which is preliminary data.</text>
</comment>
<dbReference type="RefSeq" id="WP_133351249.1">
    <property type="nucleotide sequence ID" value="NZ_SMZQ01000010.1"/>
</dbReference>
<organism evidence="2 3">
    <name type="scientific">Arthrobacter nitrophenolicus</name>
    <dbReference type="NCBI Taxonomy" id="683150"/>
    <lineage>
        <taxon>Bacteria</taxon>
        <taxon>Bacillati</taxon>
        <taxon>Actinomycetota</taxon>
        <taxon>Actinomycetes</taxon>
        <taxon>Micrococcales</taxon>
        <taxon>Micrococcaceae</taxon>
        <taxon>Arthrobacter</taxon>
    </lineage>
</organism>
<name>A0A4R5XQ95_9MICC</name>
<dbReference type="AlphaFoldDB" id="A0A4R5XQ95"/>
<evidence type="ECO:0000313" key="2">
    <source>
        <dbReference type="EMBL" id="TDL33729.1"/>
    </source>
</evidence>
<evidence type="ECO:0000313" key="3">
    <source>
        <dbReference type="Proteomes" id="UP000294621"/>
    </source>
</evidence>
<dbReference type="OrthoDB" id="4920557at2"/>
<proteinExistence type="predicted"/>
<dbReference type="Proteomes" id="UP000294621">
    <property type="component" value="Unassembled WGS sequence"/>
</dbReference>
<gene>
    <name evidence="2" type="ORF">E2R57_17675</name>
</gene>
<accession>A0A4R5XQ95</accession>
<evidence type="ECO:0008006" key="4">
    <source>
        <dbReference type="Google" id="ProtNLM"/>
    </source>
</evidence>
<reference evidence="2 3" key="1">
    <citation type="submission" date="2019-03" db="EMBL/GenBank/DDBJ databases">
        <title>Genome Sequencing and Assembly of Various Microbes Isolated from Partially Reclaimed Soil and Acid Mine Drainage (AMD) Site.</title>
        <authorList>
            <person name="Steinbock B."/>
            <person name="Bechtold R."/>
            <person name="Sevigny J.L."/>
            <person name="Thomas D."/>
            <person name="Cuthill L.R."/>
            <person name="Aveiro Johannsen E.J."/>
            <person name="Thomas K."/>
            <person name="Ghosh A."/>
        </authorList>
    </citation>
    <scope>NUCLEOTIDE SEQUENCE [LARGE SCALE GENOMIC DNA]</scope>
    <source>
        <strain evidence="2 3">S-A1</strain>
    </source>
</reference>